<gene>
    <name evidence="1" type="ORF">BN000_03293</name>
</gene>
<dbReference type="EMBL" id="CVRB01000003">
    <property type="protein sequence ID" value="CRK83329.1"/>
    <property type="molecule type" value="Genomic_DNA"/>
</dbReference>
<protein>
    <submittedName>
        <fullName evidence="1">Uncharacterized protein</fullName>
    </submittedName>
</protein>
<keyword evidence="2" id="KW-1185">Reference proteome</keyword>
<name>A0A0U1NZ73_9BACI</name>
<dbReference type="AlphaFoldDB" id="A0A0U1NZ73"/>
<dbReference type="RefSeq" id="WP_245640457.1">
    <property type="nucleotide sequence ID" value="NZ_CVRB01000003.1"/>
</dbReference>
<organism evidence="1 2">
    <name type="scientific">Neobacillus massiliamazoniensis</name>
    <dbReference type="NCBI Taxonomy" id="1499688"/>
    <lineage>
        <taxon>Bacteria</taxon>
        <taxon>Bacillati</taxon>
        <taxon>Bacillota</taxon>
        <taxon>Bacilli</taxon>
        <taxon>Bacillales</taxon>
        <taxon>Bacillaceae</taxon>
        <taxon>Neobacillus</taxon>
    </lineage>
</organism>
<dbReference type="STRING" id="1499688.BN000_03293"/>
<evidence type="ECO:0000313" key="2">
    <source>
        <dbReference type="Proteomes" id="UP000199087"/>
    </source>
</evidence>
<proteinExistence type="predicted"/>
<sequence>MDRILEITNLKKNYKNFSLKGINITLDRDNRVLKDTVRSFNLDLSGYQEFTHDDLNLKVGDNLNDHSEKISLQHLFVGSSIGTMRLFLENGLEGTKGYFLYKRIDGNNVLKELHKKGKVWVVMSVYENNAARLKLKPFNWNKCTEN</sequence>
<dbReference type="Proteomes" id="UP000199087">
    <property type="component" value="Unassembled WGS sequence"/>
</dbReference>
<evidence type="ECO:0000313" key="1">
    <source>
        <dbReference type="EMBL" id="CRK83329.1"/>
    </source>
</evidence>
<accession>A0A0U1NZ73</accession>
<reference evidence="2" key="1">
    <citation type="submission" date="2015-05" db="EMBL/GenBank/DDBJ databases">
        <authorList>
            <person name="Urmite Genomes"/>
        </authorList>
    </citation>
    <scope>NUCLEOTIDE SEQUENCE [LARGE SCALE GENOMIC DNA]</scope>
    <source>
        <strain evidence="2">LF1</strain>
    </source>
</reference>